<gene>
    <name evidence="1" type="ORF">PYW08_008229</name>
</gene>
<protein>
    <submittedName>
        <fullName evidence="1">Uncharacterized protein</fullName>
    </submittedName>
</protein>
<dbReference type="Proteomes" id="UP001231649">
    <property type="component" value="Chromosome 21"/>
</dbReference>
<keyword evidence="2" id="KW-1185">Reference proteome</keyword>
<dbReference type="EMBL" id="CM056797">
    <property type="protein sequence ID" value="KAJ8712925.1"/>
    <property type="molecule type" value="Genomic_DNA"/>
</dbReference>
<evidence type="ECO:0000313" key="2">
    <source>
        <dbReference type="Proteomes" id="UP001231649"/>
    </source>
</evidence>
<accession>A0ACC2QDE1</accession>
<name>A0ACC2QDE1_9NEOP</name>
<organism evidence="1 2">
    <name type="scientific">Mythimna loreyi</name>
    <dbReference type="NCBI Taxonomy" id="667449"/>
    <lineage>
        <taxon>Eukaryota</taxon>
        <taxon>Metazoa</taxon>
        <taxon>Ecdysozoa</taxon>
        <taxon>Arthropoda</taxon>
        <taxon>Hexapoda</taxon>
        <taxon>Insecta</taxon>
        <taxon>Pterygota</taxon>
        <taxon>Neoptera</taxon>
        <taxon>Endopterygota</taxon>
        <taxon>Lepidoptera</taxon>
        <taxon>Glossata</taxon>
        <taxon>Ditrysia</taxon>
        <taxon>Noctuoidea</taxon>
        <taxon>Noctuidae</taxon>
        <taxon>Noctuinae</taxon>
        <taxon>Hadenini</taxon>
        <taxon>Mythimna</taxon>
    </lineage>
</organism>
<reference evidence="1" key="1">
    <citation type="submission" date="2023-03" db="EMBL/GenBank/DDBJ databases">
        <title>Chromosome-level genomes of two armyworms, Mythimna separata and Mythimna loreyi, provide insights into the biosynthesis and reception of sex pheromones.</title>
        <authorList>
            <person name="Zhao H."/>
        </authorList>
    </citation>
    <scope>NUCLEOTIDE SEQUENCE</scope>
    <source>
        <strain evidence="1">BeijingLab</strain>
    </source>
</reference>
<proteinExistence type="predicted"/>
<comment type="caution">
    <text evidence="1">The sequence shown here is derived from an EMBL/GenBank/DDBJ whole genome shotgun (WGS) entry which is preliminary data.</text>
</comment>
<sequence length="257" mass="28873">MYRTLLPLVLCASTVVAAPQQNSNITYVKRQPDLGQLTPELKLLQRESRIENLPLTIPANVDTQPKLNTEEKEKTEAAETVKAVKKPPIYNYSDRIYSIKTKPKTTTTTSTEKNISNEEVKEIESDNSEDILPESNNSDIVPAESILNDRVATNDVTELSSEANATPSDEYVTEKYEEETTLTTVVEEETTKGPTARQLAKLSYFEKSTSGSFSQNLIGNGGKKRFRSRCRCEKIWNCAKLQITVPRCPDEYFMCCS</sequence>
<evidence type="ECO:0000313" key="1">
    <source>
        <dbReference type="EMBL" id="KAJ8712925.1"/>
    </source>
</evidence>